<evidence type="ECO:0000256" key="1">
    <source>
        <dbReference type="SAM" id="MobiDB-lite"/>
    </source>
</evidence>
<dbReference type="AlphaFoldDB" id="A0A284R638"/>
<reference evidence="3" key="1">
    <citation type="journal article" date="2017" name="Nat. Ecol. Evol.">
        <title>Genome expansion and lineage-specific genetic innovations in the forest pathogenic fungi Armillaria.</title>
        <authorList>
            <person name="Sipos G."/>
            <person name="Prasanna A.N."/>
            <person name="Walter M.C."/>
            <person name="O'Connor E."/>
            <person name="Balint B."/>
            <person name="Krizsan K."/>
            <person name="Kiss B."/>
            <person name="Hess J."/>
            <person name="Varga T."/>
            <person name="Slot J."/>
            <person name="Riley R."/>
            <person name="Boka B."/>
            <person name="Rigling D."/>
            <person name="Barry K."/>
            <person name="Lee J."/>
            <person name="Mihaltcheva S."/>
            <person name="LaButti K."/>
            <person name="Lipzen A."/>
            <person name="Waldron R."/>
            <person name="Moloney N.M."/>
            <person name="Sperisen C."/>
            <person name="Kredics L."/>
            <person name="Vagvoelgyi C."/>
            <person name="Patrignani A."/>
            <person name="Fitzpatrick D."/>
            <person name="Nagy I."/>
            <person name="Doyle S."/>
            <person name="Anderson J.B."/>
            <person name="Grigoriev I.V."/>
            <person name="Gueldener U."/>
            <person name="Muensterkoetter M."/>
            <person name="Nagy L.G."/>
        </authorList>
    </citation>
    <scope>NUCLEOTIDE SEQUENCE [LARGE SCALE GENOMIC DNA]</scope>
    <source>
        <strain evidence="3">C18/9</strain>
    </source>
</reference>
<evidence type="ECO:0000313" key="3">
    <source>
        <dbReference type="Proteomes" id="UP000219338"/>
    </source>
</evidence>
<name>A0A284R638_ARMOS</name>
<organism evidence="2 3">
    <name type="scientific">Armillaria ostoyae</name>
    <name type="common">Armillaria root rot fungus</name>
    <dbReference type="NCBI Taxonomy" id="47428"/>
    <lineage>
        <taxon>Eukaryota</taxon>
        <taxon>Fungi</taxon>
        <taxon>Dikarya</taxon>
        <taxon>Basidiomycota</taxon>
        <taxon>Agaricomycotina</taxon>
        <taxon>Agaricomycetes</taxon>
        <taxon>Agaricomycetidae</taxon>
        <taxon>Agaricales</taxon>
        <taxon>Marasmiineae</taxon>
        <taxon>Physalacriaceae</taxon>
        <taxon>Armillaria</taxon>
    </lineage>
</organism>
<protein>
    <submittedName>
        <fullName evidence="2">Uncharacterized protein</fullName>
    </submittedName>
</protein>
<feature type="compositionally biased region" description="Basic and acidic residues" evidence="1">
    <location>
        <begin position="72"/>
        <end position="91"/>
    </location>
</feature>
<sequence length="118" mass="13511">MASESDARITTRGKAAAVPTQWIPRTRAEISENQRKRAEEKDRQREANMQKKQAKKEKQNQAKKRVAAQEDTNAREDKEIQAMRPDLDMIRKGLPPSSLQAHAEKPSRKRSQPVDILP</sequence>
<keyword evidence="3" id="KW-1185">Reference proteome</keyword>
<gene>
    <name evidence="2" type="ORF">ARMOST_07512</name>
</gene>
<dbReference type="EMBL" id="FUEG01000004">
    <property type="protein sequence ID" value="SJL04152.1"/>
    <property type="molecule type" value="Genomic_DNA"/>
</dbReference>
<accession>A0A284R638</accession>
<dbReference type="OrthoDB" id="10502521at2759"/>
<feature type="region of interest" description="Disordered" evidence="1">
    <location>
        <begin position="1"/>
        <end position="118"/>
    </location>
</feature>
<dbReference type="Proteomes" id="UP000219338">
    <property type="component" value="Unassembled WGS sequence"/>
</dbReference>
<evidence type="ECO:0000313" key="2">
    <source>
        <dbReference type="EMBL" id="SJL04152.1"/>
    </source>
</evidence>
<proteinExistence type="predicted"/>
<feature type="compositionally biased region" description="Basic and acidic residues" evidence="1">
    <location>
        <begin position="26"/>
        <end position="49"/>
    </location>
</feature>